<feature type="disulfide bond" evidence="8">
    <location>
        <begin position="757"/>
        <end position="766"/>
    </location>
</feature>
<feature type="disulfide bond" evidence="8">
    <location>
        <begin position="479"/>
        <end position="488"/>
    </location>
</feature>
<feature type="domain" description="EGF-like" evidence="13">
    <location>
        <begin position="693"/>
        <end position="729"/>
    </location>
</feature>
<evidence type="ECO:0000256" key="3">
    <source>
        <dbReference type="ARBA" id="ARBA00022536"/>
    </source>
</evidence>
<feature type="domain" description="EGF-like" evidence="13">
    <location>
        <begin position="445"/>
        <end position="489"/>
    </location>
</feature>
<feature type="domain" description="EGF-like" evidence="13">
    <location>
        <begin position="407"/>
        <end position="443"/>
    </location>
</feature>
<feature type="disulfide bond" evidence="8">
    <location>
        <begin position="523"/>
        <end position="532"/>
    </location>
</feature>
<dbReference type="PROSITE" id="PS00022">
    <property type="entry name" value="EGF_1"/>
    <property type="match status" value="11"/>
</dbReference>
<feature type="domain" description="EGF-like" evidence="13">
    <location>
        <begin position="731"/>
        <end position="767"/>
    </location>
</feature>
<keyword evidence="10" id="KW-1133">Transmembrane helix</keyword>
<feature type="disulfide bond" evidence="8">
    <location>
        <begin position="561"/>
        <end position="570"/>
    </location>
</feature>
<dbReference type="InterPro" id="IPR009030">
    <property type="entry name" value="Growth_fac_rcpt_cys_sf"/>
</dbReference>
<name>A7SNQ1_NEMVE</name>
<dbReference type="Gene3D" id="2.60.120.200">
    <property type="match status" value="2"/>
</dbReference>
<dbReference type="FunFam" id="2.10.25.10:FF:000004">
    <property type="entry name" value="Neurogenic locus notch 1"/>
    <property type="match status" value="1"/>
</dbReference>
<dbReference type="InParanoid" id="A7SNQ1"/>
<dbReference type="InterPro" id="IPR000742">
    <property type="entry name" value="EGF"/>
</dbReference>
<evidence type="ECO:0000256" key="8">
    <source>
        <dbReference type="PROSITE-ProRule" id="PRU00076"/>
    </source>
</evidence>
<dbReference type="PROSITE" id="PS01187">
    <property type="entry name" value="EGF_CA"/>
    <property type="match status" value="5"/>
</dbReference>
<feature type="domain" description="EGF-like" evidence="13">
    <location>
        <begin position="535"/>
        <end position="571"/>
    </location>
</feature>
<dbReference type="InterPro" id="IPR001791">
    <property type="entry name" value="Laminin_G"/>
</dbReference>
<evidence type="ECO:0000256" key="2">
    <source>
        <dbReference type="ARBA" id="ARBA00022473"/>
    </source>
</evidence>
<dbReference type="HOGENOM" id="CLU_257694_0_0_1"/>
<feature type="disulfide bond" evidence="8">
    <location>
        <begin position="374"/>
        <end position="384"/>
    </location>
</feature>
<keyword evidence="5" id="KW-0677">Repeat</keyword>
<dbReference type="PhylomeDB" id="A7SNQ1"/>
<dbReference type="FunFam" id="2.10.25.10:FF:000327">
    <property type="entry name" value="neurogenic locus notch homolog protein 4"/>
    <property type="match status" value="1"/>
</dbReference>
<evidence type="ECO:0000256" key="4">
    <source>
        <dbReference type="ARBA" id="ARBA00022729"/>
    </source>
</evidence>
<dbReference type="Pfam" id="PF12661">
    <property type="entry name" value="hEGF"/>
    <property type="match status" value="3"/>
</dbReference>
<dbReference type="FunFam" id="2.10.25.10:FF:000080">
    <property type="entry name" value="Neurogenic locus notch 1"/>
    <property type="match status" value="1"/>
</dbReference>
<protein>
    <recommendedName>
        <fullName evidence="16">Protein crumbs</fullName>
    </recommendedName>
</protein>
<evidence type="ECO:0000256" key="5">
    <source>
        <dbReference type="ARBA" id="ARBA00022737"/>
    </source>
</evidence>
<feature type="disulfide bond" evidence="8">
    <location>
        <begin position="797"/>
        <end position="806"/>
    </location>
</feature>
<feature type="disulfide bond" evidence="8">
    <location>
        <begin position="681"/>
        <end position="690"/>
    </location>
</feature>
<keyword evidence="6 8" id="KW-1015">Disulfide bond</keyword>
<dbReference type="eggNOG" id="KOG1217">
    <property type="taxonomic scope" value="Eukaryota"/>
</dbReference>
<evidence type="ECO:0000256" key="7">
    <source>
        <dbReference type="ARBA" id="ARBA00023180"/>
    </source>
</evidence>
<evidence type="ECO:0008006" key="16">
    <source>
        <dbReference type="Google" id="ProtNLM"/>
    </source>
</evidence>
<feature type="transmembrane region" description="Helical" evidence="10">
    <location>
        <begin position="1008"/>
        <end position="1032"/>
    </location>
</feature>
<dbReference type="Pfam" id="PF07645">
    <property type="entry name" value="EGF_CA"/>
    <property type="match status" value="3"/>
</dbReference>
<dbReference type="GO" id="GO:0005509">
    <property type="term" value="F:calcium ion binding"/>
    <property type="evidence" value="ECO:0007669"/>
    <property type="project" value="InterPro"/>
</dbReference>
<dbReference type="InterPro" id="IPR049883">
    <property type="entry name" value="NOTCH1_EGF-like"/>
</dbReference>
<dbReference type="PANTHER" id="PTHR24049:SF22">
    <property type="entry name" value="DROSOPHILA CRUMBS HOMOLOG"/>
    <property type="match status" value="1"/>
</dbReference>
<feature type="signal peptide" evidence="11">
    <location>
        <begin position="1"/>
        <end position="22"/>
    </location>
</feature>
<dbReference type="PROSITE" id="PS50026">
    <property type="entry name" value="EGF_3"/>
    <property type="match status" value="13"/>
</dbReference>
<evidence type="ECO:0000313" key="14">
    <source>
        <dbReference type="EMBL" id="EDO34639.1"/>
    </source>
</evidence>
<feature type="region of interest" description="Disordered" evidence="9">
    <location>
        <begin position="1249"/>
        <end position="1275"/>
    </location>
</feature>
<feature type="disulfide bond" evidence="8">
    <location>
        <begin position="719"/>
        <end position="728"/>
    </location>
</feature>
<organism evidence="14 15">
    <name type="scientific">Nematostella vectensis</name>
    <name type="common">Starlet sea anemone</name>
    <dbReference type="NCBI Taxonomy" id="45351"/>
    <lineage>
        <taxon>Eukaryota</taxon>
        <taxon>Metazoa</taxon>
        <taxon>Cnidaria</taxon>
        <taxon>Anthozoa</taxon>
        <taxon>Hexacorallia</taxon>
        <taxon>Actiniaria</taxon>
        <taxon>Edwardsiidae</taxon>
        <taxon>Nematostella</taxon>
    </lineage>
</organism>
<dbReference type="Pfam" id="PF00008">
    <property type="entry name" value="EGF"/>
    <property type="match status" value="5"/>
</dbReference>
<reference evidence="14 15" key="1">
    <citation type="journal article" date="2007" name="Science">
        <title>Sea anemone genome reveals ancestral eumetazoan gene repertoire and genomic organization.</title>
        <authorList>
            <person name="Putnam N.H."/>
            <person name="Srivastava M."/>
            <person name="Hellsten U."/>
            <person name="Dirks B."/>
            <person name="Chapman J."/>
            <person name="Salamov A."/>
            <person name="Terry A."/>
            <person name="Shapiro H."/>
            <person name="Lindquist E."/>
            <person name="Kapitonov V.V."/>
            <person name="Jurka J."/>
            <person name="Genikhovich G."/>
            <person name="Grigoriev I.V."/>
            <person name="Lucas S.M."/>
            <person name="Steele R.E."/>
            <person name="Finnerty J.R."/>
            <person name="Technau U."/>
            <person name="Martindale M.Q."/>
            <person name="Rokhsar D.S."/>
        </authorList>
    </citation>
    <scope>NUCLEOTIDE SEQUENCE [LARGE SCALE GENOMIC DNA]</scope>
    <source>
        <strain evidence="15">CH2 X CH6</strain>
    </source>
</reference>
<dbReference type="InterPro" id="IPR013032">
    <property type="entry name" value="EGF-like_CS"/>
</dbReference>
<dbReference type="CDD" id="cd00054">
    <property type="entry name" value="EGF_CA"/>
    <property type="match status" value="13"/>
</dbReference>
<feature type="domain" description="EGF-like" evidence="13">
    <location>
        <begin position="573"/>
        <end position="609"/>
    </location>
</feature>
<feature type="domain" description="Laminin G" evidence="12">
    <location>
        <begin position="23"/>
        <end position="206"/>
    </location>
</feature>
<keyword evidence="15" id="KW-1185">Reference proteome</keyword>
<comment type="similarity">
    <text evidence="1">Belongs to the EGF domain peptide family.</text>
</comment>
<keyword evidence="3 8" id="KW-0245">EGF-like domain</keyword>
<dbReference type="PROSITE" id="PS50025">
    <property type="entry name" value="LAM_G_DOMAIN"/>
    <property type="match status" value="2"/>
</dbReference>
<feature type="disulfide bond" evidence="8">
    <location>
        <begin position="433"/>
        <end position="442"/>
    </location>
</feature>
<evidence type="ECO:0000256" key="11">
    <source>
        <dbReference type="SAM" id="SignalP"/>
    </source>
</evidence>
<evidence type="ECO:0000259" key="13">
    <source>
        <dbReference type="PROSITE" id="PS50026"/>
    </source>
</evidence>
<evidence type="ECO:0000256" key="1">
    <source>
        <dbReference type="ARBA" id="ARBA00006373"/>
    </source>
</evidence>
<feature type="domain" description="EGF-like" evidence="13">
    <location>
        <begin position="370"/>
        <end position="405"/>
    </location>
</feature>
<evidence type="ECO:0000313" key="15">
    <source>
        <dbReference type="Proteomes" id="UP000001593"/>
    </source>
</evidence>
<evidence type="ECO:0000256" key="9">
    <source>
        <dbReference type="SAM" id="MobiDB-lite"/>
    </source>
</evidence>
<dbReference type="SMART" id="SM00282">
    <property type="entry name" value="LamG"/>
    <property type="match status" value="1"/>
</dbReference>
<dbReference type="InterPro" id="IPR051022">
    <property type="entry name" value="Notch_Cell-Fate_Det"/>
</dbReference>
<dbReference type="PRINTS" id="PR00010">
    <property type="entry name" value="EGFBLOOD"/>
</dbReference>
<feature type="disulfide bond" evidence="8">
    <location>
        <begin position="643"/>
        <end position="652"/>
    </location>
</feature>
<feature type="domain" description="EGF-like" evidence="13">
    <location>
        <begin position="224"/>
        <end position="260"/>
    </location>
</feature>
<dbReference type="EMBL" id="DS469723">
    <property type="protein sequence ID" value="EDO34639.1"/>
    <property type="molecule type" value="Genomic_DNA"/>
</dbReference>
<feature type="domain" description="EGF-like" evidence="13">
    <location>
        <begin position="491"/>
        <end position="533"/>
    </location>
</feature>
<dbReference type="InterPro" id="IPR001881">
    <property type="entry name" value="EGF-like_Ca-bd_dom"/>
</dbReference>
<feature type="transmembrane region" description="Helical" evidence="10">
    <location>
        <begin position="1105"/>
        <end position="1128"/>
    </location>
</feature>
<accession>A7SNQ1</accession>
<dbReference type="InterPro" id="IPR018097">
    <property type="entry name" value="EGF_Ca-bd_CS"/>
</dbReference>
<keyword evidence="4 11" id="KW-0732">Signal</keyword>
<dbReference type="Proteomes" id="UP000001593">
    <property type="component" value="Unassembled WGS sequence"/>
</dbReference>
<dbReference type="PROSITE" id="PS00010">
    <property type="entry name" value="ASX_HYDROXYL"/>
    <property type="match status" value="8"/>
</dbReference>
<keyword evidence="7" id="KW-0325">Glycoprotein</keyword>
<dbReference type="SMART" id="SM00181">
    <property type="entry name" value="EGF"/>
    <property type="match status" value="16"/>
</dbReference>
<dbReference type="FunFam" id="2.10.25.10:FF:001202">
    <property type="entry name" value="Predicted protein"/>
    <property type="match status" value="2"/>
</dbReference>
<feature type="disulfide bond" evidence="8">
    <location>
        <begin position="250"/>
        <end position="259"/>
    </location>
</feature>
<feature type="chain" id="PRO_5002712194" description="Protein crumbs" evidence="11">
    <location>
        <begin position="23"/>
        <end position="1351"/>
    </location>
</feature>
<dbReference type="PANTHER" id="PTHR24049">
    <property type="entry name" value="CRUMBS FAMILY MEMBER"/>
    <property type="match status" value="1"/>
</dbReference>
<sequence length="1351" mass="146822">MKQKLWFLVVFLVYSSIQLADAGDKFFFNHTSLLQVSSATLPLNSRFDFRFRTCEGGVLLSQVGNLNNDFIEISVSKGIVNYTISVKPLYFTPSQLTVRWKVGGVENFVHVGNELDKSQYFTVRYVPGVGDANSTISLDGPITSYSASMPRDIRSFVSGGPLYAGGGSGGVWFSGCMESGTNVPFTLESKPTEPTPGCPLDSIAGCPNRKACDAGFTGDYCEINIDECASAPCHSYSTCLDGVNNYTCLCGPRWTGRDCSTNLGNLCDPNPCQNGGVCKETFDRNIYTCACPQGYTGWNCNGTLHPCETLNCTNGGTCQKQSNASDDYVCVCVTAIEHECLVYLGWLYVSFKSFDDFRKYGFNGTFCEVNIDDCPAHGCNNGTCIDDINNYTCQCFIGFEGRHCEKDIDECRLGYCKNGATCTNTPGNYSCQCTEFTNGTNCQLDINECASSPCLNGALCQNNDCDKTACFDKGYECFCKSGFLGPLCEIDLDECFLAAVDPNKRCENGATCVDKVNRKECICPPGWIGDRCHVDIDECALGFCDNGATCNNFNGTYNCTCVPGYTDRNCSTDINECASNPCENGATCNDLINYFNCTCVPGYTGPLCETDVDECFLAAVDPNKRCENGATCVDKVNGKECICPLGWTGDRCHVYIGKCALGFCDNGATCNNFNGTYNCTCVPGYTDRNCSTDINECASNPCENGATCNDLINYFNCTCVPGYTGFNCSEDINECLSTPCQHSATCNDLVNDFSCNCTANYTGRQCEYLKTLCRPINPCLNGGRCIDIGFENFTCDCSAGFGGPLCENSTTVSLNGSSYLTFDGSQSEFMVALEFRTTLPDGVLVHDSESKFLLQLREGAIEISNGASSAAIEAALSDGNWSGIVGLNVTQSHLHLSINTSSVSIARINRKNPKLFIGGYLESLEKRRNLIGCIRDVKVNSVVKLPSEMELVRVSMGCPREEVCSPDPCTNGTCIDEWLTYRCACDRGPNCNTGLIATAEVNDQNSTIVGFAVLVAILFLVIFGLIIYIVVLKRAGLTTRKRRSEAENPGYSAFQGYTGWNCNGTLHPCETLNCTNGGTCQKQSNASDVCVCVTAAEVNDQNSTIVGFAVLVAILFLVIFGLIVYIVVLKRAGLTTRKRRSEAENPGYSAFQNVAMQENVNQHQHTIPAMGDYEVAPSENRESIPDTIPQYESVNNAPARPPNNGNVTQYDVTHGSSVTQYEAMNSHPSLHQHVAANRQYDGVDSTRMSGQNLPARKARNGTGDQGEPGYENTRKLGLPPEVYQSLQATTQHSESAQYAPLNPLTRIGVRPCGRDERGVGLDIRESEYQELNQVEATDPCYQRVGSRVSSV</sequence>
<dbReference type="SUPFAM" id="SSF57184">
    <property type="entry name" value="Growth factor receptor domain"/>
    <property type="match status" value="1"/>
</dbReference>
<dbReference type="FunFam" id="2.10.25.10:FF:000472">
    <property type="entry name" value="Uncharacterized protein, isoform A"/>
    <property type="match status" value="2"/>
</dbReference>
<feature type="disulfide bond" evidence="8">
    <location>
        <begin position="395"/>
        <end position="404"/>
    </location>
</feature>
<feature type="domain" description="EGF-like" evidence="13">
    <location>
        <begin position="263"/>
        <end position="301"/>
    </location>
</feature>
<feature type="disulfide bond" evidence="8">
    <location>
        <begin position="291"/>
        <end position="300"/>
    </location>
</feature>
<proteinExistence type="inferred from homology"/>
<evidence type="ECO:0000259" key="12">
    <source>
        <dbReference type="PROSITE" id="PS50025"/>
    </source>
</evidence>
<dbReference type="Gene3D" id="2.10.25.10">
    <property type="entry name" value="Laminin"/>
    <property type="match status" value="14"/>
</dbReference>
<evidence type="ECO:0000256" key="10">
    <source>
        <dbReference type="SAM" id="Phobius"/>
    </source>
</evidence>
<feature type="disulfide bond" evidence="8">
    <location>
        <begin position="599"/>
        <end position="608"/>
    </location>
</feature>
<feature type="domain" description="EGF-like" evidence="13">
    <location>
        <begin position="769"/>
        <end position="807"/>
    </location>
</feature>
<dbReference type="InterPro" id="IPR013320">
    <property type="entry name" value="ConA-like_dom_sf"/>
</dbReference>
<dbReference type="Pfam" id="PF02210">
    <property type="entry name" value="Laminin_G_2"/>
    <property type="match status" value="1"/>
</dbReference>
<feature type="disulfide bond" evidence="8">
    <location>
        <begin position="272"/>
        <end position="289"/>
    </location>
</feature>
<dbReference type="CDD" id="cd00110">
    <property type="entry name" value="LamG"/>
    <property type="match status" value="1"/>
</dbReference>
<gene>
    <name evidence="14" type="ORF">NEMVEDRAFT_v1g215051</name>
</gene>
<feature type="domain" description="EGF-like" evidence="13">
    <location>
        <begin position="611"/>
        <end position="653"/>
    </location>
</feature>
<keyword evidence="10" id="KW-0812">Transmembrane</keyword>
<dbReference type="SUPFAM" id="SSF57196">
    <property type="entry name" value="EGF/Laminin"/>
    <property type="match status" value="9"/>
</dbReference>
<keyword evidence="2" id="KW-0217">Developmental protein</keyword>
<feature type="domain" description="Laminin G" evidence="12">
    <location>
        <begin position="809"/>
        <end position="958"/>
    </location>
</feature>
<comment type="caution">
    <text evidence="8">Lacks conserved residue(s) required for the propagation of feature annotation.</text>
</comment>
<keyword evidence="10" id="KW-0472">Membrane</keyword>
<dbReference type="GO" id="GO:0005112">
    <property type="term" value="F:Notch binding"/>
    <property type="evidence" value="ECO:0000318"/>
    <property type="project" value="GO_Central"/>
</dbReference>
<dbReference type="InterPro" id="IPR000152">
    <property type="entry name" value="EGF-type_Asp/Asn_hydroxyl_site"/>
</dbReference>
<dbReference type="SUPFAM" id="SSF49899">
    <property type="entry name" value="Concanavalin A-like lectins/glucanases"/>
    <property type="match status" value="2"/>
</dbReference>
<evidence type="ECO:0000256" key="6">
    <source>
        <dbReference type="ARBA" id="ARBA00023157"/>
    </source>
</evidence>
<dbReference type="PROSITE" id="PS01186">
    <property type="entry name" value="EGF_2"/>
    <property type="match status" value="10"/>
</dbReference>
<feature type="domain" description="EGF-like" evidence="13">
    <location>
        <begin position="655"/>
        <end position="691"/>
    </location>
</feature>
<dbReference type="SMART" id="SM00179">
    <property type="entry name" value="EGF_CA"/>
    <property type="match status" value="13"/>
</dbReference>